<dbReference type="EMBL" id="QXIY01000033">
    <property type="protein sequence ID" value="RIE16276.1"/>
    <property type="molecule type" value="Genomic_DNA"/>
</dbReference>
<dbReference type="InterPro" id="IPR002178">
    <property type="entry name" value="PTS_EIIA_type-2_dom"/>
</dbReference>
<protein>
    <recommendedName>
        <fullName evidence="9">Ascorbate-specific PTS system EIIA component</fullName>
    </recommendedName>
    <alternativeName>
        <fullName evidence="10">Ascorbate-specific phosphotransferase enzyme IIA component</fullName>
    </alternativeName>
</protein>
<keyword evidence="7" id="KW-0418">Kinase</keyword>
<evidence type="ECO:0000313" key="12">
    <source>
        <dbReference type="EMBL" id="RIE16276.1"/>
    </source>
</evidence>
<evidence type="ECO:0000256" key="5">
    <source>
        <dbReference type="ARBA" id="ARBA00022679"/>
    </source>
</evidence>
<organism evidence="12 13">
    <name type="scientific">Candidatus Cryosericum septentrionale</name>
    <dbReference type="NCBI Taxonomy" id="2290913"/>
    <lineage>
        <taxon>Bacteria</taxon>
        <taxon>Pseudomonadati</taxon>
        <taxon>Caldisericota/Cryosericota group</taxon>
        <taxon>Candidatus Cryosericota</taxon>
        <taxon>Candidatus Cryosericia</taxon>
        <taxon>Candidatus Cryosericales</taxon>
        <taxon>Candidatus Cryosericaceae</taxon>
        <taxon>Candidatus Cryosericum</taxon>
    </lineage>
</organism>
<comment type="function">
    <text evidence="8">The phosphoenolpyruvate-dependent sugar phosphotransferase system (sugar PTS), a major carbohydrate active transport system, catalyzes the phosphorylation of incoming sugar substrates concomitantly with their translocation across the cell membrane. The enzyme II UlaABC PTS system is involved in ascorbate transport.</text>
</comment>
<dbReference type="GO" id="GO:0005737">
    <property type="term" value="C:cytoplasm"/>
    <property type="evidence" value="ECO:0007669"/>
    <property type="project" value="UniProtKB-SubCell"/>
</dbReference>
<evidence type="ECO:0000256" key="4">
    <source>
        <dbReference type="ARBA" id="ARBA00022553"/>
    </source>
</evidence>
<dbReference type="AlphaFoldDB" id="A0A398DKR3"/>
<evidence type="ECO:0000256" key="3">
    <source>
        <dbReference type="ARBA" id="ARBA00022490"/>
    </source>
</evidence>
<dbReference type="Pfam" id="PF00359">
    <property type="entry name" value="PTS_EIIA_2"/>
    <property type="match status" value="1"/>
</dbReference>
<evidence type="ECO:0000256" key="6">
    <source>
        <dbReference type="ARBA" id="ARBA00022683"/>
    </source>
</evidence>
<sequence>MEYSLKELLVKNAVKAKAQVADRNEAIDYVGNLLVKSGSITGDYILAMKNVFAKLGPYQVVVPGIVLLHAHPGNSVIKTCIGFVTLKKPIAFANSQNDPVDIVIVLGARDRKSHIKALAELANLLSNQQYLTKIRKTKSSKELYNLIISLIR</sequence>
<evidence type="ECO:0000256" key="1">
    <source>
        <dbReference type="ARBA" id="ARBA00004496"/>
    </source>
</evidence>
<accession>A0A398DKR3</accession>
<proteinExistence type="predicted"/>
<evidence type="ECO:0000256" key="9">
    <source>
        <dbReference type="ARBA" id="ARBA00041175"/>
    </source>
</evidence>
<evidence type="ECO:0000256" key="7">
    <source>
        <dbReference type="ARBA" id="ARBA00022777"/>
    </source>
</evidence>
<feature type="domain" description="PTS EIIA type-2" evidence="11">
    <location>
        <begin position="7"/>
        <end position="150"/>
    </location>
</feature>
<reference evidence="12 13" key="1">
    <citation type="submission" date="2018-09" db="EMBL/GenBank/DDBJ databases">
        <title>Discovery and Ecogenomic Context for Candidatus Cryosericales, a Global Caldiserica Order Active in Thawing Permafrost.</title>
        <authorList>
            <person name="Martinez M.A."/>
            <person name="Woodcroft B.J."/>
            <person name="Ignacio Espinoza J.C."/>
            <person name="Zayed A."/>
            <person name="Singleton C.M."/>
            <person name="Boyd J."/>
            <person name="Li Y.-F."/>
            <person name="Purvine S."/>
            <person name="Maughan H."/>
            <person name="Hodgkins S.B."/>
            <person name="Anderson D."/>
            <person name="Sederholm M."/>
            <person name="Temperton B."/>
            <person name="Saleska S.R."/>
            <person name="Tyson G.W."/>
            <person name="Rich V.I."/>
        </authorList>
    </citation>
    <scope>NUCLEOTIDE SEQUENCE [LARGE SCALE GENOMIC DNA]</scope>
    <source>
        <strain evidence="12 13">SMC1</strain>
    </source>
</reference>
<dbReference type="InterPro" id="IPR051351">
    <property type="entry name" value="Ascorbate-PTS_EIIA_comp"/>
</dbReference>
<evidence type="ECO:0000256" key="2">
    <source>
        <dbReference type="ARBA" id="ARBA00022448"/>
    </source>
</evidence>
<keyword evidence="12" id="KW-0762">Sugar transport</keyword>
<dbReference type="InterPro" id="IPR016152">
    <property type="entry name" value="PTrfase/Anion_transptr"/>
</dbReference>
<evidence type="ECO:0000259" key="11">
    <source>
        <dbReference type="PROSITE" id="PS51094"/>
    </source>
</evidence>
<dbReference type="GO" id="GO:0009401">
    <property type="term" value="P:phosphoenolpyruvate-dependent sugar phosphotransferase system"/>
    <property type="evidence" value="ECO:0007669"/>
    <property type="project" value="UniProtKB-KW"/>
</dbReference>
<dbReference type="RefSeq" id="WP_119086191.1">
    <property type="nucleotide sequence ID" value="NZ_QXIY01000033.1"/>
</dbReference>
<dbReference type="PROSITE" id="PS51094">
    <property type="entry name" value="PTS_EIIA_TYPE_2"/>
    <property type="match status" value="1"/>
</dbReference>
<name>A0A398DKR3_9BACT</name>
<dbReference type="Proteomes" id="UP000266113">
    <property type="component" value="Unassembled WGS sequence"/>
</dbReference>
<keyword evidence="13" id="KW-1185">Reference proteome</keyword>
<comment type="caution">
    <text evidence="12">The sequence shown here is derived from an EMBL/GenBank/DDBJ whole genome shotgun (WGS) entry which is preliminary data.</text>
</comment>
<keyword evidence="3" id="KW-0963">Cytoplasm</keyword>
<dbReference type="Gene3D" id="3.40.930.10">
    <property type="entry name" value="Mannitol-specific EII, Chain A"/>
    <property type="match status" value="1"/>
</dbReference>
<evidence type="ECO:0000256" key="10">
    <source>
        <dbReference type="ARBA" id="ARBA00042072"/>
    </source>
</evidence>
<dbReference type="CDD" id="cd00211">
    <property type="entry name" value="PTS_IIA_fru"/>
    <property type="match status" value="1"/>
</dbReference>
<gene>
    <name evidence="12" type="ORF">SMC1_07655</name>
</gene>
<dbReference type="OrthoDB" id="369398at2"/>
<keyword evidence="6" id="KW-0598">Phosphotransferase system</keyword>
<keyword evidence="2" id="KW-0813">Transport</keyword>
<keyword evidence="4" id="KW-0597">Phosphoprotein</keyword>
<comment type="subcellular location">
    <subcellularLocation>
        <location evidence="1">Cytoplasm</location>
    </subcellularLocation>
</comment>
<evidence type="ECO:0000313" key="13">
    <source>
        <dbReference type="Proteomes" id="UP000266113"/>
    </source>
</evidence>
<dbReference type="PANTHER" id="PTHR36203:SF1">
    <property type="entry name" value="ASCORBATE-SPECIFIC PTS SYSTEM EIIA COMPONENT"/>
    <property type="match status" value="1"/>
</dbReference>
<dbReference type="SUPFAM" id="SSF55804">
    <property type="entry name" value="Phoshotransferase/anion transport protein"/>
    <property type="match status" value="1"/>
</dbReference>
<evidence type="ECO:0000256" key="8">
    <source>
        <dbReference type="ARBA" id="ARBA00037387"/>
    </source>
</evidence>
<dbReference type="PANTHER" id="PTHR36203">
    <property type="entry name" value="ASCORBATE-SPECIFIC PTS SYSTEM EIIA COMPONENT"/>
    <property type="match status" value="1"/>
</dbReference>
<keyword evidence="5" id="KW-0808">Transferase</keyword>
<dbReference type="GO" id="GO:0016301">
    <property type="term" value="F:kinase activity"/>
    <property type="evidence" value="ECO:0007669"/>
    <property type="project" value="UniProtKB-KW"/>
</dbReference>